<dbReference type="Proteomes" id="UP000059188">
    <property type="component" value="Unassembled WGS sequence"/>
</dbReference>
<sequence length="240" mass="25657">MAKSKLPNERKYLARGQPSDAHHKGVFRFSIVLDPTSPTTIIHLNCWFYPIDSPIPSQALADPISRHSNPLSTQLHFPPINSPWPLPPTNAVSIPTTTSLTLGIDGLSGFGQWLRLSDPIGTVPDAADSHISSPSLRAIISLELCTCSVSTSVLCHHTGRPDAVPPLFPLSSPSLSSSLPPDLCSQPATFGSLSVVSVSQTLGPHDPTASLTPFVCHLFGITVHSIYALRRGVYVGTFRA</sequence>
<proteinExistence type="predicted"/>
<accession>A0A0B7FD97</accession>
<evidence type="ECO:0000313" key="1">
    <source>
        <dbReference type="EMBL" id="CEL54138.1"/>
    </source>
</evidence>
<reference evidence="1 2" key="1">
    <citation type="submission" date="2014-11" db="EMBL/GenBank/DDBJ databases">
        <authorList>
            <person name="Wibberg Daniel"/>
        </authorList>
    </citation>
    <scope>NUCLEOTIDE SEQUENCE [LARGE SCALE GENOMIC DNA]</scope>
    <source>
        <strain evidence="1">Rhizoctonia solani AG1-IB 7/3/14</strain>
    </source>
</reference>
<evidence type="ECO:0000313" key="2">
    <source>
        <dbReference type="Proteomes" id="UP000059188"/>
    </source>
</evidence>
<keyword evidence="2" id="KW-1185">Reference proteome</keyword>
<organism evidence="1 2">
    <name type="scientific">Thanatephorus cucumeris (strain AG1-IB / isolate 7/3/14)</name>
    <name type="common">Lettuce bottom rot fungus</name>
    <name type="synonym">Rhizoctonia solani</name>
    <dbReference type="NCBI Taxonomy" id="1108050"/>
    <lineage>
        <taxon>Eukaryota</taxon>
        <taxon>Fungi</taxon>
        <taxon>Dikarya</taxon>
        <taxon>Basidiomycota</taxon>
        <taxon>Agaricomycotina</taxon>
        <taxon>Agaricomycetes</taxon>
        <taxon>Cantharellales</taxon>
        <taxon>Ceratobasidiaceae</taxon>
        <taxon>Rhizoctonia</taxon>
        <taxon>Rhizoctonia solani AG-1</taxon>
    </lineage>
</organism>
<dbReference type="EMBL" id="LN679114">
    <property type="protein sequence ID" value="CEL54138.1"/>
    <property type="molecule type" value="Genomic_DNA"/>
</dbReference>
<dbReference type="AlphaFoldDB" id="A0A0B7FD97"/>
<gene>
    <name evidence="1" type="ORF">RSOLAG1IB_06849</name>
</gene>
<name>A0A0B7FD97_THACB</name>
<protein>
    <submittedName>
        <fullName evidence="1">Uncharacterized protein</fullName>
    </submittedName>
</protein>